<dbReference type="PROSITE" id="PS51669">
    <property type="entry name" value="4FE4S_MOW_BIS_MGD"/>
    <property type="match status" value="1"/>
</dbReference>
<comment type="similarity">
    <text evidence="2">Belongs to the complex I 75 kDa subunit family.</text>
</comment>
<evidence type="ECO:0000259" key="13">
    <source>
        <dbReference type="PROSITE" id="PS51669"/>
    </source>
</evidence>
<dbReference type="GO" id="GO:0042773">
    <property type="term" value="P:ATP synthesis coupled electron transport"/>
    <property type="evidence" value="ECO:0007669"/>
    <property type="project" value="InterPro"/>
</dbReference>
<dbReference type="PROSITE" id="PS51839">
    <property type="entry name" value="4FE4S_HC3"/>
    <property type="match status" value="1"/>
</dbReference>
<name>A0A381RZG3_9ZZZZ</name>
<dbReference type="Gene3D" id="3.30.200.210">
    <property type="match status" value="1"/>
</dbReference>
<evidence type="ECO:0000256" key="7">
    <source>
        <dbReference type="ARBA" id="ARBA00022967"/>
    </source>
</evidence>
<dbReference type="InterPro" id="IPR001041">
    <property type="entry name" value="2Fe-2S_ferredoxin-type"/>
</dbReference>
<dbReference type="SUPFAM" id="SSF53706">
    <property type="entry name" value="Formate dehydrogenase/DMSO reductase, domains 1-3"/>
    <property type="match status" value="1"/>
</dbReference>
<evidence type="ECO:0000259" key="12">
    <source>
        <dbReference type="PROSITE" id="PS51085"/>
    </source>
</evidence>
<dbReference type="Pfam" id="PF04879">
    <property type="entry name" value="Molybdop_Fe4S4"/>
    <property type="match status" value="1"/>
</dbReference>
<keyword evidence="8" id="KW-0408">Iron</keyword>
<dbReference type="GO" id="GO:0008137">
    <property type="term" value="F:NADH dehydrogenase (ubiquinone) activity"/>
    <property type="evidence" value="ECO:0007669"/>
    <property type="project" value="InterPro"/>
</dbReference>
<evidence type="ECO:0000256" key="2">
    <source>
        <dbReference type="ARBA" id="ARBA00005404"/>
    </source>
</evidence>
<proteinExistence type="inferred from homology"/>
<dbReference type="PANTHER" id="PTHR43105:SF10">
    <property type="entry name" value="NADH-QUINONE OXIDOREDUCTASE SUBUNIT G"/>
    <property type="match status" value="1"/>
</dbReference>
<protein>
    <recommendedName>
        <fullName evidence="17">4Fe-4S Mo/W bis-MGD-type domain-containing protein</fullName>
    </recommendedName>
</protein>
<evidence type="ECO:0000256" key="10">
    <source>
        <dbReference type="ARBA" id="ARBA00023027"/>
    </source>
</evidence>
<dbReference type="InterPro" id="IPR010228">
    <property type="entry name" value="NADH_UbQ_OxRdtase_Gsu"/>
</dbReference>
<dbReference type="InterPro" id="IPR006656">
    <property type="entry name" value="Mopterin_OxRdtase"/>
</dbReference>
<dbReference type="GO" id="GO:0046872">
    <property type="term" value="F:metal ion binding"/>
    <property type="evidence" value="ECO:0007669"/>
    <property type="project" value="UniProtKB-KW"/>
</dbReference>
<evidence type="ECO:0008006" key="17">
    <source>
        <dbReference type="Google" id="ProtNLM"/>
    </source>
</evidence>
<evidence type="ECO:0000259" key="15">
    <source>
        <dbReference type="PROSITE" id="PS51839"/>
    </source>
</evidence>
<dbReference type="FunFam" id="3.10.20.740:FF:000002">
    <property type="entry name" value="NADH-quinone oxidoreductase"/>
    <property type="match status" value="1"/>
</dbReference>
<keyword evidence="10" id="KW-0520">NAD</keyword>
<dbReference type="InterPro" id="IPR036010">
    <property type="entry name" value="2Fe-2S_ferredoxin-like_sf"/>
</dbReference>
<dbReference type="PROSITE" id="PS51085">
    <property type="entry name" value="2FE2S_FER_2"/>
    <property type="match status" value="1"/>
</dbReference>
<dbReference type="InterPro" id="IPR054351">
    <property type="entry name" value="NADH_UbQ_OxRdtase_ferredoxin"/>
</dbReference>
<evidence type="ECO:0000256" key="5">
    <source>
        <dbReference type="ARBA" id="ARBA00022719"/>
    </source>
</evidence>
<dbReference type="NCBIfam" id="TIGR01973">
    <property type="entry name" value="NuoG"/>
    <property type="match status" value="1"/>
</dbReference>
<dbReference type="GO" id="GO:0016020">
    <property type="term" value="C:membrane"/>
    <property type="evidence" value="ECO:0007669"/>
    <property type="project" value="InterPro"/>
</dbReference>
<reference evidence="16" key="1">
    <citation type="submission" date="2018-05" db="EMBL/GenBank/DDBJ databases">
        <authorList>
            <person name="Lanie J.A."/>
            <person name="Ng W.-L."/>
            <person name="Kazmierczak K.M."/>
            <person name="Andrzejewski T.M."/>
            <person name="Davidsen T.M."/>
            <person name="Wayne K.J."/>
            <person name="Tettelin H."/>
            <person name="Glass J.I."/>
            <person name="Rusch D."/>
            <person name="Podicherti R."/>
            <person name="Tsui H.-C.T."/>
            <person name="Winkler M.E."/>
        </authorList>
    </citation>
    <scope>NUCLEOTIDE SEQUENCE</scope>
</reference>
<keyword evidence="4" id="KW-0001">2Fe-2S</keyword>
<dbReference type="Pfam" id="PF13510">
    <property type="entry name" value="Fer2_4"/>
    <property type="match status" value="1"/>
</dbReference>
<keyword evidence="3" id="KW-0004">4Fe-4S</keyword>
<comment type="cofactor">
    <cofactor evidence="1">
        <name>[4Fe-4S] cluster</name>
        <dbReference type="ChEBI" id="CHEBI:49883"/>
    </cofactor>
</comment>
<evidence type="ECO:0000256" key="9">
    <source>
        <dbReference type="ARBA" id="ARBA00023014"/>
    </source>
</evidence>
<dbReference type="PROSITE" id="PS00642">
    <property type="entry name" value="COMPLEX1_75K_2"/>
    <property type="match status" value="1"/>
</dbReference>
<dbReference type="GO" id="GO:0051539">
    <property type="term" value="F:4 iron, 4 sulfur cluster binding"/>
    <property type="evidence" value="ECO:0007669"/>
    <property type="project" value="UniProtKB-KW"/>
</dbReference>
<dbReference type="SMART" id="SM00926">
    <property type="entry name" value="Molybdop_Fe4S4"/>
    <property type="match status" value="1"/>
</dbReference>
<organism evidence="16">
    <name type="scientific">marine metagenome</name>
    <dbReference type="NCBI Taxonomy" id="408172"/>
    <lineage>
        <taxon>unclassified sequences</taxon>
        <taxon>metagenomes</taxon>
        <taxon>ecological metagenomes</taxon>
    </lineage>
</organism>
<evidence type="ECO:0000256" key="11">
    <source>
        <dbReference type="ARBA" id="ARBA00034078"/>
    </source>
</evidence>
<dbReference type="CDD" id="cd00207">
    <property type="entry name" value="fer2"/>
    <property type="match status" value="1"/>
</dbReference>
<dbReference type="PANTHER" id="PTHR43105">
    <property type="entry name" value="RESPIRATORY NITRATE REDUCTASE"/>
    <property type="match status" value="1"/>
</dbReference>
<feature type="domain" description="2Fe-2S ferredoxin-type" evidence="12">
    <location>
        <begin position="1"/>
        <end position="85"/>
    </location>
</feature>
<feature type="domain" description="BPL/LPL catalytic" evidence="14">
    <location>
        <begin position="727"/>
        <end position="904"/>
    </location>
</feature>
<comment type="cofactor">
    <cofactor evidence="11">
        <name>[2Fe-2S] cluster</name>
        <dbReference type="ChEBI" id="CHEBI:190135"/>
    </cofactor>
</comment>
<keyword evidence="9" id="KW-0411">Iron-sulfur</keyword>
<evidence type="ECO:0000256" key="4">
    <source>
        <dbReference type="ARBA" id="ARBA00022714"/>
    </source>
</evidence>
<dbReference type="PROSITE" id="PS00641">
    <property type="entry name" value="COMPLEX1_75K_1"/>
    <property type="match status" value="1"/>
</dbReference>
<dbReference type="InterPro" id="IPR000283">
    <property type="entry name" value="NADH_UbQ_OxRdtase_75kDa_su_CS"/>
</dbReference>
<dbReference type="InterPro" id="IPR004143">
    <property type="entry name" value="BPL_LPL_catalytic"/>
</dbReference>
<dbReference type="Gene3D" id="3.10.20.740">
    <property type="match status" value="1"/>
</dbReference>
<feature type="domain" description="4Fe-4S Mo/W bis-MGD-type" evidence="13">
    <location>
        <begin position="221"/>
        <end position="277"/>
    </location>
</feature>
<dbReference type="GO" id="GO:0048038">
    <property type="term" value="F:quinone binding"/>
    <property type="evidence" value="ECO:0007669"/>
    <property type="project" value="UniProtKB-KW"/>
</dbReference>
<dbReference type="GO" id="GO:0051537">
    <property type="term" value="F:2 iron, 2 sulfur cluster binding"/>
    <property type="evidence" value="ECO:0007669"/>
    <property type="project" value="UniProtKB-KW"/>
</dbReference>
<dbReference type="SUPFAM" id="SSF54292">
    <property type="entry name" value="2Fe-2S ferredoxin-like"/>
    <property type="match status" value="1"/>
</dbReference>
<sequence length="904" mass="99027">MPTILIDGETYEVAEGRNVLQAALDHKLDLPYFCWHPAMGSVGACRLCAVKHYRDEQDENGRLVMGCMTPATEGARLAIDDPEATQFRRSVIEWLMINHPHDCPVCDEGGECHLQDMTVMTGHSHRRYRGRKRTYQNQYLGPLIHHEMNRCIQCYRCVNFYTDHTGGQDLGAFASRNRVYFGRVEEGALESPFSGNLVEVCPTGVFTDKRYRRHYTRKWDLQSAPSICGHCGLGCNTLISAREGSLRRVTSRYNSEVNGYWLCDRGRFGYEHVNADDRTLKPQTPQRNGDDLSISVVRTWNEASSAVRAAAAAGKLATIGSPRASLESNFALQTLAGAEHFCSGIAEPEHQLVARFADAARAGVFHVPTLQEIEKSDAIVVLGADLTHEAPLLDLAIFRAHAITGAPIHVIGLRPGRVGGFATSFESGDPSSIATKGRAIAASLSAEDCKDPIAAALATAQRPLVITGTQHRDAEILEASLETIEALQARNGIQPWFAMSVSEANTLGVLLLNDRQGMSVTSVIRAIEAGEVSALIVVENDLFERYEDHKHLADTLKRLDVLVVLDHMVTATSSLATHTFPAATIPESNGTLINSEGRIQRFYQVLRPAEEVVPSWSTVGNIIAAIGQEKQGSWQHFEEVTAAMETSHPLFSGVAKVAPPAGFRLNHQSIPRMNQRYSGRNATNEPNALNKPGNGKYLCHDGELPVARQTSDDPETPFAFSMEGFTGRTPPELLGQVWAPGWNSNEAINQFQIEVGGPLHGGDPGLRIFDSTSGGVNKNQVIGDAISSPPVTKPREKDDTVLVCAAAEIFGSESMSRRSPALAELAPDIYLRLHSEQAERLNLVGGCAYRVRLIGETFETSLNVVIDIDNALPDNVAVIPAGYADTRWWQQSRWMRLKSVKVES</sequence>
<dbReference type="PROSITE" id="PS00643">
    <property type="entry name" value="COMPLEX1_75K_3"/>
    <property type="match status" value="1"/>
</dbReference>
<dbReference type="EMBL" id="UINC01002318">
    <property type="protein sequence ID" value="SUZ95357.1"/>
    <property type="molecule type" value="Genomic_DNA"/>
</dbReference>
<dbReference type="GO" id="GO:0003954">
    <property type="term" value="F:NADH dehydrogenase activity"/>
    <property type="evidence" value="ECO:0007669"/>
    <property type="project" value="TreeGrafter"/>
</dbReference>
<keyword evidence="7" id="KW-1278">Translocase</keyword>
<dbReference type="InterPro" id="IPR050123">
    <property type="entry name" value="Prok_molybdopt-oxidoreductase"/>
</dbReference>
<dbReference type="InterPro" id="IPR006963">
    <property type="entry name" value="Mopterin_OxRdtase_4Fe-4S_dom"/>
</dbReference>
<evidence type="ECO:0000256" key="1">
    <source>
        <dbReference type="ARBA" id="ARBA00001966"/>
    </source>
</evidence>
<gene>
    <name evidence="16" type="ORF">METZ01_LOCUS48211</name>
</gene>
<dbReference type="Gene3D" id="3.40.50.740">
    <property type="match status" value="1"/>
</dbReference>
<dbReference type="SUPFAM" id="SSF54862">
    <property type="entry name" value="4Fe-4S ferredoxins"/>
    <property type="match status" value="1"/>
</dbReference>
<dbReference type="PROSITE" id="PS51733">
    <property type="entry name" value="BPL_LPL_CATALYTIC"/>
    <property type="match status" value="1"/>
</dbReference>
<dbReference type="Pfam" id="PF22117">
    <property type="entry name" value="Fer4_Nqo3"/>
    <property type="match status" value="1"/>
</dbReference>
<evidence type="ECO:0000256" key="8">
    <source>
        <dbReference type="ARBA" id="ARBA00023004"/>
    </source>
</evidence>
<evidence type="ECO:0000256" key="3">
    <source>
        <dbReference type="ARBA" id="ARBA00022485"/>
    </source>
</evidence>
<evidence type="ECO:0000256" key="6">
    <source>
        <dbReference type="ARBA" id="ARBA00022723"/>
    </source>
</evidence>
<keyword evidence="6" id="KW-0479">Metal-binding</keyword>
<dbReference type="SMART" id="SM00929">
    <property type="entry name" value="NADH-G_4Fe-4S_3"/>
    <property type="match status" value="1"/>
</dbReference>
<feature type="domain" description="4Fe-4S His(Cys)3-ligated-type" evidence="15">
    <location>
        <begin position="83"/>
        <end position="122"/>
    </location>
</feature>
<accession>A0A381RZG3</accession>
<dbReference type="Pfam" id="PF00384">
    <property type="entry name" value="Molybdopterin"/>
    <property type="match status" value="1"/>
</dbReference>
<dbReference type="AlphaFoldDB" id="A0A381RZG3"/>
<dbReference type="Pfam" id="PF10588">
    <property type="entry name" value="NADH-G_4Fe-4S_3"/>
    <property type="match status" value="1"/>
</dbReference>
<evidence type="ECO:0000313" key="16">
    <source>
        <dbReference type="EMBL" id="SUZ95357.1"/>
    </source>
</evidence>
<dbReference type="InterPro" id="IPR019574">
    <property type="entry name" value="NADH_UbQ_OxRdtase_Gsu_4Fe4S-bd"/>
</dbReference>
<evidence type="ECO:0000259" key="14">
    <source>
        <dbReference type="PROSITE" id="PS51733"/>
    </source>
</evidence>
<keyword evidence="5" id="KW-0874">Quinone</keyword>